<organism evidence="2 3">
    <name type="scientific">Fonsecaea monophora</name>
    <dbReference type="NCBI Taxonomy" id="254056"/>
    <lineage>
        <taxon>Eukaryota</taxon>
        <taxon>Fungi</taxon>
        <taxon>Dikarya</taxon>
        <taxon>Ascomycota</taxon>
        <taxon>Pezizomycotina</taxon>
        <taxon>Eurotiomycetes</taxon>
        <taxon>Chaetothyriomycetidae</taxon>
        <taxon>Chaetothyriales</taxon>
        <taxon>Herpotrichiellaceae</taxon>
        <taxon>Fonsecaea</taxon>
    </lineage>
</organism>
<evidence type="ECO:0000313" key="2">
    <source>
        <dbReference type="EMBL" id="OAG36544.1"/>
    </source>
</evidence>
<protein>
    <submittedName>
        <fullName evidence="2">Uncharacterized protein</fullName>
    </submittedName>
</protein>
<evidence type="ECO:0000256" key="1">
    <source>
        <dbReference type="SAM" id="MobiDB-lite"/>
    </source>
</evidence>
<gene>
    <name evidence="2" type="ORF">AYO21_09275</name>
</gene>
<sequence length="232" mass="24388">MQPRTSPSVGTRAGVSSGLTFVFKICEVIYAGSGLWATKDDWLAARQPPSVTQSDVDDEEEEEEIEDEADQNSTTESPSDRARTTPSASASVSVTLASGSDASTVHSRACPTVHGARGISLTEILIGPAFLVTQANEYIVNGVGPPLVPDVLEPVIDFSLTGGSGFVGLRHQPGFDDPNGVLTLMKTMMAVITWMKRLGKRQPSSSVVSKQTLTFLVSRMCQDGGTGAGGEG</sequence>
<feature type="compositionally biased region" description="Acidic residues" evidence="1">
    <location>
        <begin position="55"/>
        <end position="70"/>
    </location>
</feature>
<evidence type="ECO:0000313" key="3">
    <source>
        <dbReference type="Proteomes" id="UP000077002"/>
    </source>
</evidence>
<accession>A0A177EWV9</accession>
<dbReference type="GeneID" id="34604413"/>
<proteinExistence type="predicted"/>
<dbReference type="Proteomes" id="UP000077002">
    <property type="component" value="Unassembled WGS sequence"/>
</dbReference>
<comment type="caution">
    <text evidence="2">The sequence shown here is derived from an EMBL/GenBank/DDBJ whole genome shotgun (WGS) entry which is preliminary data.</text>
</comment>
<dbReference type="EMBL" id="LVKK01000089">
    <property type="protein sequence ID" value="OAG36544.1"/>
    <property type="molecule type" value="Genomic_DNA"/>
</dbReference>
<dbReference type="AlphaFoldDB" id="A0A177EWV9"/>
<feature type="region of interest" description="Disordered" evidence="1">
    <location>
        <begin position="46"/>
        <end position="95"/>
    </location>
</feature>
<feature type="compositionally biased region" description="Low complexity" evidence="1">
    <location>
        <begin position="84"/>
        <end position="95"/>
    </location>
</feature>
<keyword evidence="3" id="KW-1185">Reference proteome</keyword>
<reference evidence="2 3" key="1">
    <citation type="submission" date="2016-03" db="EMBL/GenBank/DDBJ databases">
        <title>Draft genome sequence of the Fonsecaea monophora CBS 269.37.</title>
        <authorList>
            <person name="Bombassaro A."/>
            <person name="Vinicius W.A."/>
            <person name="De Hoog S."/>
            <person name="Sun J."/>
            <person name="Souza E.M."/>
            <person name="Raittz R.T."/>
            <person name="Costa F."/>
            <person name="Leao A.C."/>
            <person name="Tadra-Sfeir M.Z."/>
            <person name="Baura V."/>
            <person name="Balsanelli E."/>
            <person name="Pedrosa F.O."/>
            <person name="Moreno L.F."/>
            <person name="Steffens M.B."/>
            <person name="Xi L."/>
            <person name="Bocca A.L."/>
            <person name="Felipe M.S."/>
            <person name="Teixeira M."/>
            <person name="Telles Filho F.Q."/>
            <person name="Azevedo C.M."/>
            <person name="Gomes R."/>
            <person name="Vicente V.A."/>
        </authorList>
    </citation>
    <scope>NUCLEOTIDE SEQUENCE [LARGE SCALE GENOMIC DNA]</scope>
    <source>
        <strain evidence="2 3">CBS 269.37</strain>
    </source>
</reference>
<name>A0A177EWV9_9EURO</name>
<dbReference type="RefSeq" id="XP_022508496.1">
    <property type="nucleotide sequence ID" value="XM_022659213.1"/>
</dbReference>